<feature type="region of interest" description="Disordered" evidence="1">
    <location>
        <begin position="863"/>
        <end position="906"/>
    </location>
</feature>
<sequence length="2146" mass="238386">MSSPKTKRPPDLHHAVSVLQNISRDTHLKSPKAIGEIYLASLALLYHLRLDQATIHMIRKQNEDADNIPFPKANAIPAMMTVIHNQKLFRALVSCLSCSADDTTNLTKNKPLFPALQSRKRTHSVGGETPSDNPMSAPPHKFAKTTLSPHASKRAIRTPIANAQNSNSTRPEFNVRVLAATILFISFEHLDHWPVPLIQAYADDCFGPRLWVDLPTCGLLAENLALAHQEGGKVSDSPSQNCSQEATLVAEFYKDLIVDSHSEDLSEKVSSILSSPSKLVRRGSHSSVASNFSSVSQSSTGLPRRNRALSHDSVEKSIISPAPSINGDKESNNHSDSDSGDDEEIAVATNLTKSTDATENDDGASSSSGEEDEEEEVVLAATKSFDEDRNSSGKTMDPNALKLTYPVVQERLRFERIRQRYFGTNLDSAHHAIAHSLNGRLDLKSKQNSGLLQCLPSFTSIAPVRSLVAGSLEKWLQSPALAGLARNLFSTTVKSMQNAEPPLADDLEAIGCILSMRLKSNQLNAHVENVTAIAKLIPTRTVADHIYSNLLRQILRSVDTSESYSNQLKMIQAVYTSLPQKLSSDAMASSLHRIIVEQNDSNTTNSTPLINKVRDVVRAIATELGSAFDGCNLLSSLVAEQVPTESITMQDLGNKARILFQCATLLPKNYESARKSTSANGMDVDDDEADKSLAQTISDARHLLLKWCCREFAPHIKETKVKLEKEEIAGAGPADFTSILDGINTIKFSKWLDVARCILFLEDSSSERMKLMLALSPSDWEDEAKRIDICSKYGAIVDDEMVWTILKSASLKKGGMPKSMALSLLEHLFNSCRNGGNGTLDVRDPNIIWELYQLVEYIPPKTGQAQASNTKKNGKGNSSHEIDLDDPKVERDEERGIEDAEEKSTKSEIPKLAYPGMWWRATGLALILCGKSPNEIGSVAWKDHPTLRALMKMVTSDRFRFPTVDCDSIAREDMLKSEQSMRSREGKVTEALFSPPKKMLKKKKKDITSEGPRGSRMSRRQKDKREKQLKKQREKEAVQEKAEQIRRKKMLRAAQKSIMLWDPRNGARKPPKESVELIFSVNEMFDLAGAFQMNVEPDFLLKTIGNTTRGAIERAYDWLIPIISQIPDAIQRLPASASCFLLLRAYGTEGEERDQLQMLSAPLLLHVRNSLTGKFGEADAKRAFDLLLTDASFHNAERRRNARRVLNDALGEEKEISVETTSAFHDTKYSWMIKMISVEHATCFMGDAINFLYRAASFERGRTLRFHVLALEQLTAFANNAEIPGDWDFAAILVKLISSRPTVLAASMSSFPDLRSTAIRIVHDEFNANVKSPSIIDTENDDSNVEIKLHCGPDTADDTSKGVVDAVLPRALLQSSCVLLSIWLDDQKDTEENRAVRDLVKMLMEPREGVSESSSLDDKDGLASARAANTGKSAVPVESWVMLAKSRSDFIAKRAALTAPISFLTRLLLCSGLPRASLLTMIDRLGKVGEKAESQDKAFNQLFASSATSEWDIGRLGPRREVQRKLLGRLSAYSRMYGLNKLRSEDNTTLTFLNWLCDSCKSNEKQRKSKSKKAKTTASKTLGNLDRLSSVFGKISSFDLAGTETQIVQIKGDASDMAKFRVFGSEEMPVDNNTIGDNNVLSSIAKAFERNDLNNLNSLLELHFEHHTPPTKNRKRKRSSSDISSVKADEACYLLLQSFCATERKTESLACSILKWVPKLSVPSGSPKLWQLLFQPDQKPYSMWKNLISRCCECWSGRHVAECRDWILAQEKPHDLDLENSIRFFLLSSSLHSVDISRSGGSLPKGGDTSWGRTADTVLSVTKLALDCIVKSEDELMDSRLRSRNELPEPLIVLLLMARLGKKQVNVISQTVVERMKGADENALFRFRAIILRIYAYFPQSMNLGVAVLRSVLKSSVDSLAIDWLSWRSPMDDEYQDMLGSVVGSAAPIRLIQALAEAAKKHPLLLLRKAPYLQQVLSADAVAIDITEGSGKPGVVVGQNASGPLEAKMEGRLVKVSVKHWGFNYTESIWTALLDIVSNAPAEVLYGCGLKMGMKNFLEIYLRLMFIQTQLRTSERFTRLKRKYGDMLKAFEKSNPEEWEQWLSAEIADLHTLGAVRNVLMSCGFITHQQAIDYVKKSAQNEGSKE</sequence>
<dbReference type="InterPro" id="IPR022145">
    <property type="entry name" value="INTS1_RPB2-bd"/>
</dbReference>
<evidence type="ECO:0000259" key="2">
    <source>
        <dbReference type="Pfam" id="PF12432"/>
    </source>
</evidence>
<name>A0AAD2GAJ5_9STRA</name>
<dbReference type="InterPro" id="IPR038902">
    <property type="entry name" value="INTS1"/>
</dbReference>
<feature type="domain" description="Integrator complex subunit 1 RPB2-binding" evidence="2">
    <location>
        <begin position="436"/>
        <end position="575"/>
    </location>
</feature>
<dbReference type="PANTHER" id="PTHR21224">
    <property type="entry name" value="INTEGRATOR COMPLEX SUBUNIT 1"/>
    <property type="match status" value="1"/>
</dbReference>
<feature type="compositionally biased region" description="Basic and acidic residues" evidence="1">
    <location>
        <begin position="327"/>
        <end position="337"/>
    </location>
</feature>
<feature type="compositionally biased region" description="Low complexity" evidence="1">
    <location>
        <begin position="290"/>
        <end position="299"/>
    </location>
</feature>
<gene>
    <name evidence="3" type="ORF">CYCCA115_LOCUS22663</name>
</gene>
<dbReference type="GO" id="GO:0034474">
    <property type="term" value="P:U2 snRNA 3'-end processing"/>
    <property type="evidence" value="ECO:0007669"/>
    <property type="project" value="InterPro"/>
</dbReference>
<feature type="compositionally biased region" description="Basic and acidic residues" evidence="1">
    <location>
        <begin position="975"/>
        <end position="988"/>
    </location>
</feature>
<proteinExistence type="predicted"/>
<accession>A0AAD2GAJ5</accession>
<feature type="region of interest" description="Disordered" evidence="1">
    <location>
        <begin position="117"/>
        <end position="138"/>
    </location>
</feature>
<organism evidence="3 4">
    <name type="scientific">Cylindrotheca closterium</name>
    <dbReference type="NCBI Taxonomy" id="2856"/>
    <lineage>
        <taxon>Eukaryota</taxon>
        <taxon>Sar</taxon>
        <taxon>Stramenopiles</taxon>
        <taxon>Ochrophyta</taxon>
        <taxon>Bacillariophyta</taxon>
        <taxon>Bacillariophyceae</taxon>
        <taxon>Bacillariophycidae</taxon>
        <taxon>Bacillariales</taxon>
        <taxon>Bacillariaceae</taxon>
        <taxon>Cylindrotheca</taxon>
    </lineage>
</organism>
<keyword evidence="4" id="KW-1185">Reference proteome</keyword>
<feature type="compositionally biased region" description="Basic and acidic residues" evidence="1">
    <location>
        <begin position="1023"/>
        <end position="1045"/>
    </location>
</feature>
<feature type="compositionally biased region" description="Basic and acidic residues" evidence="1">
    <location>
        <begin position="878"/>
        <end position="906"/>
    </location>
</feature>
<dbReference type="GO" id="GO:0032039">
    <property type="term" value="C:integrator complex"/>
    <property type="evidence" value="ECO:0007669"/>
    <property type="project" value="InterPro"/>
</dbReference>
<feature type="region of interest" description="Disordered" evidence="1">
    <location>
        <begin position="290"/>
        <end position="378"/>
    </location>
</feature>
<dbReference type="Pfam" id="PF12432">
    <property type="entry name" value="INTS1_RP2B-bd"/>
    <property type="match status" value="1"/>
</dbReference>
<dbReference type="EMBL" id="CAKOGP040002314">
    <property type="protein sequence ID" value="CAJ1967202.1"/>
    <property type="molecule type" value="Genomic_DNA"/>
</dbReference>
<dbReference type="Proteomes" id="UP001295423">
    <property type="component" value="Unassembled WGS sequence"/>
</dbReference>
<reference evidence="3" key="1">
    <citation type="submission" date="2023-08" db="EMBL/GenBank/DDBJ databases">
        <authorList>
            <person name="Audoor S."/>
            <person name="Bilcke G."/>
        </authorList>
    </citation>
    <scope>NUCLEOTIDE SEQUENCE</scope>
</reference>
<evidence type="ECO:0000256" key="1">
    <source>
        <dbReference type="SAM" id="MobiDB-lite"/>
    </source>
</evidence>
<evidence type="ECO:0000313" key="3">
    <source>
        <dbReference type="EMBL" id="CAJ1967202.1"/>
    </source>
</evidence>
<feature type="compositionally biased region" description="Polar residues" evidence="1">
    <location>
        <begin position="863"/>
        <end position="877"/>
    </location>
</feature>
<protein>
    <recommendedName>
        <fullName evidence="2">Integrator complex subunit 1 RPB2-binding domain-containing protein</fullName>
    </recommendedName>
</protein>
<comment type="caution">
    <text evidence="3">The sequence shown here is derived from an EMBL/GenBank/DDBJ whole genome shotgun (WGS) entry which is preliminary data.</text>
</comment>
<dbReference type="PANTHER" id="PTHR21224:SF1">
    <property type="entry name" value="INTEGRATOR COMPLEX SUBUNIT 1"/>
    <property type="match status" value="1"/>
</dbReference>
<feature type="region of interest" description="Disordered" evidence="1">
    <location>
        <begin position="975"/>
        <end position="1045"/>
    </location>
</feature>
<evidence type="ECO:0000313" key="4">
    <source>
        <dbReference type="Proteomes" id="UP001295423"/>
    </source>
</evidence>